<accession>A0AAV4X6T4</accession>
<dbReference type="AlphaFoldDB" id="A0AAV4X6T4"/>
<comment type="caution">
    <text evidence="1">The sequence shown here is derived from an EMBL/GenBank/DDBJ whole genome shotgun (WGS) entry which is preliminary data.</text>
</comment>
<gene>
    <name evidence="1" type="ORF">CEXT_764191</name>
</gene>
<proteinExistence type="predicted"/>
<dbReference type="Proteomes" id="UP001054945">
    <property type="component" value="Unassembled WGS sequence"/>
</dbReference>
<protein>
    <submittedName>
        <fullName evidence="1">Uncharacterized protein</fullName>
    </submittedName>
</protein>
<dbReference type="EMBL" id="BPLR01017224">
    <property type="protein sequence ID" value="GIY89549.1"/>
    <property type="molecule type" value="Genomic_DNA"/>
</dbReference>
<evidence type="ECO:0000313" key="1">
    <source>
        <dbReference type="EMBL" id="GIY89549.1"/>
    </source>
</evidence>
<name>A0AAV4X6T4_CAEEX</name>
<keyword evidence="2" id="KW-1185">Reference proteome</keyword>
<sequence>MYSQRAVATHCLMTKSLRSSGDLPETLLTLTRIIPIPLMAARNLSCKTGFSARNRPGAATPTVGRRPPPCLRMQMLRTKLCGASG</sequence>
<organism evidence="1 2">
    <name type="scientific">Caerostris extrusa</name>
    <name type="common">Bark spider</name>
    <name type="synonym">Caerostris bankana</name>
    <dbReference type="NCBI Taxonomy" id="172846"/>
    <lineage>
        <taxon>Eukaryota</taxon>
        <taxon>Metazoa</taxon>
        <taxon>Ecdysozoa</taxon>
        <taxon>Arthropoda</taxon>
        <taxon>Chelicerata</taxon>
        <taxon>Arachnida</taxon>
        <taxon>Araneae</taxon>
        <taxon>Araneomorphae</taxon>
        <taxon>Entelegynae</taxon>
        <taxon>Araneoidea</taxon>
        <taxon>Araneidae</taxon>
        <taxon>Caerostris</taxon>
    </lineage>
</organism>
<evidence type="ECO:0000313" key="2">
    <source>
        <dbReference type="Proteomes" id="UP001054945"/>
    </source>
</evidence>
<reference evidence="1 2" key="1">
    <citation type="submission" date="2021-06" db="EMBL/GenBank/DDBJ databases">
        <title>Caerostris extrusa draft genome.</title>
        <authorList>
            <person name="Kono N."/>
            <person name="Arakawa K."/>
        </authorList>
    </citation>
    <scope>NUCLEOTIDE SEQUENCE [LARGE SCALE GENOMIC DNA]</scope>
</reference>